<reference evidence="2 3" key="1">
    <citation type="submission" date="2017-06" db="EMBL/GenBank/DDBJ databases">
        <title>Isolation and characterization of a thermophilic and butanogenic Thermoanaerobacterium thermosaccharolyticum M5 capable of efficient degradation of hemicellulose.</title>
        <authorList>
            <person name="Xin F."/>
            <person name="Jiang Y."/>
        </authorList>
    </citation>
    <scope>NUCLEOTIDE SEQUENCE [LARGE SCALE GENOMIC DNA]</scope>
    <source>
        <strain evidence="2 3">M5</strain>
    </source>
</reference>
<dbReference type="Proteomes" id="UP000215301">
    <property type="component" value="Unassembled WGS sequence"/>
</dbReference>
<name>A0A231VK73_THETR</name>
<feature type="transmembrane region" description="Helical" evidence="1">
    <location>
        <begin position="227"/>
        <end position="248"/>
    </location>
</feature>
<comment type="caution">
    <text evidence="2">The sequence shown here is derived from an EMBL/GenBank/DDBJ whole genome shotgun (WGS) entry which is preliminary data.</text>
</comment>
<proteinExistence type="predicted"/>
<evidence type="ECO:0000313" key="2">
    <source>
        <dbReference type="EMBL" id="OXT08603.1"/>
    </source>
</evidence>
<keyword evidence="1" id="KW-1133">Transmembrane helix</keyword>
<feature type="transmembrane region" description="Helical" evidence="1">
    <location>
        <begin position="173"/>
        <end position="190"/>
    </location>
</feature>
<evidence type="ECO:0000313" key="3">
    <source>
        <dbReference type="Proteomes" id="UP000215301"/>
    </source>
</evidence>
<feature type="transmembrane region" description="Helical" evidence="1">
    <location>
        <begin position="65"/>
        <end position="85"/>
    </location>
</feature>
<feature type="transmembrane region" description="Helical" evidence="1">
    <location>
        <begin position="141"/>
        <end position="161"/>
    </location>
</feature>
<protein>
    <submittedName>
        <fullName evidence="2">Uncharacterized protein</fullName>
    </submittedName>
</protein>
<keyword evidence="1" id="KW-0472">Membrane</keyword>
<organism evidence="2 3">
    <name type="scientific">Thermoanaerobacterium thermosaccharolyticum</name>
    <name type="common">Clostridium thermosaccharolyticum</name>
    <dbReference type="NCBI Taxonomy" id="1517"/>
    <lineage>
        <taxon>Bacteria</taxon>
        <taxon>Bacillati</taxon>
        <taxon>Bacillota</taxon>
        <taxon>Clostridia</taxon>
        <taxon>Thermoanaerobacterales</taxon>
        <taxon>Thermoanaerobacteraceae</taxon>
        <taxon>Thermoanaerobacterium</taxon>
    </lineage>
</organism>
<sequence length="257" mass="31223">MKIIHSLMIKMLLKSKRLYLMISILIVLGIYNALKYSGDFINQLNRVQNKDFLHYMYNDFFKVNIVLLVIIPLFLSILEFNIDIFDRYKVILKYNDIKRWWRDKNFGMFLYSFIYVTIINLVMIVNVIFSGNGEKLDSRFFIFLFTGFLLQLLGFLIFSLLYEIFTLITKKTWIGYVLTYGIILLLYVIQQFSFQQIFPLKIRSVEYYMFLVYKFNTNRFVFDYMDLIYVLCFFLIYVILYIYGYCACKHMDIYWSE</sequence>
<dbReference type="AlphaFoldDB" id="A0A231VK73"/>
<dbReference type="RefSeq" id="WP_094044476.1">
    <property type="nucleotide sequence ID" value="NZ_NKHD01000012.1"/>
</dbReference>
<keyword evidence="1" id="KW-0812">Transmembrane</keyword>
<gene>
    <name evidence="2" type="ORF">CE561_04730</name>
</gene>
<evidence type="ECO:0000256" key="1">
    <source>
        <dbReference type="SAM" id="Phobius"/>
    </source>
</evidence>
<dbReference type="EMBL" id="NKHD01000012">
    <property type="protein sequence ID" value="OXT08603.1"/>
    <property type="molecule type" value="Genomic_DNA"/>
</dbReference>
<feature type="transmembrane region" description="Helical" evidence="1">
    <location>
        <begin position="18"/>
        <end position="34"/>
    </location>
</feature>
<feature type="transmembrane region" description="Helical" evidence="1">
    <location>
        <begin position="106"/>
        <end position="129"/>
    </location>
</feature>
<accession>A0A231VK73</accession>